<dbReference type="EMBL" id="BAABKI010000018">
    <property type="protein sequence ID" value="GAA5174516.1"/>
    <property type="molecule type" value="Genomic_DNA"/>
</dbReference>
<keyword evidence="1" id="KW-0812">Transmembrane</keyword>
<keyword evidence="1" id="KW-1133">Transmembrane helix</keyword>
<reference evidence="3" key="1">
    <citation type="journal article" date="2019" name="Int. J. Syst. Evol. Microbiol.">
        <title>The Global Catalogue of Microorganisms (GCM) 10K type strain sequencing project: providing services to taxonomists for standard genome sequencing and annotation.</title>
        <authorList>
            <consortium name="The Broad Institute Genomics Platform"/>
            <consortium name="The Broad Institute Genome Sequencing Center for Infectious Disease"/>
            <person name="Wu L."/>
            <person name="Ma J."/>
        </authorList>
    </citation>
    <scope>NUCLEOTIDE SEQUENCE [LARGE SCALE GENOMIC DNA]</scope>
    <source>
        <strain evidence="3">JCM 18472</strain>
    </source>
</reference>
<comment type="caution">
    <text evidence="2">The sequence shown here is derived from an EMBL/GenBank/DDBJ whole genome shotgun (WGS) entry which is preliminary data.</text>
</comment>
<sequence>MDSGVTADSHRSLGLAILINIGCLHWGQTLTRRVPTLWHKDFVKQLTAGLQRHNGQKGHGRLSCLDSAQDDVPILVVEDEHQTADYLYKTIYTRLSVHVLGESEYRIKVARDGCDAQHLITMAAYRLRLWLVLLGGTLLDLPAYWSGASDS</sequence>
<keyword evidence="1" id="KW-0472">Membrane</keyword>
<proteinExistence type="predicted"/>
<accession>A0ABP9RC11</accession>
<protein>
    <submittedName>
        <fullName evidence="2">Uncharacterized protein</fullName>
    </submittedName>
</protein>
<feature type="transmembrane region" description="Helical" evidence="1">
    <location>
        <begin position="127"/>
        <end position="145"/>
    </location>
</feature>
<evidence type="ECO:0000313" key="2">
    <source>
        <dbReference type="EMBL" id="GAA5174516.1"/>
    </source>
</evidence>
<dbReference type="Proteomes" id="UP001500074">
    <property type="component" value="Unassembled WGS sequence"/>
</dbReference>
<name>A0ABP9RC11_9GAMM</name>
<evidence type="ECO:0000256" key="1">
    <source>
        <dbReference type="SAM" id="Phobius"/>
    </source>
</evidence>
<gene>
    <name evidence="2" type="ORF">GCM10023342_15660</name>
</gene>
<evidence type="ECO:0000313" key="3">
    <source>
        <dbReference type="Proteomes" id="UP001500074"/>
    </source>
</evidence>
<organism evidence="2 3">
    <name type="scientific">Modicisalibacter zincidurans</name>
    <dbReference type="NCBI Taxonomy" id="1178777"/>
    <lineage>
        <taxon>Bacteria</taxon>
        <taxon>Pseudomonadati</taxon>
        <taxon>Pseudomonadota</taxon>
        <taxon>Gammaproteobacteria</taxon>
        <taxon>Oceanospirillales</taxon>
        <taxon>Halomonadaceae</taxon>
        <taxon>Modicisalibacter</taxon>
    </lineage>
</organism>
<keyword evidence="3" id="KW-1185">Reference proteome</keyword>